<comment type="caution">
    <text evidence="3">The sequence shown here is derived from an EMBL/GenBank/DDBJ whole genome shotgun (WGS) entry which is preliminary data.</text>
</comment>
<feature type="compositionally biased region" description="Polar residues" evidence="1">
    <location>
        <begin position="214"/>
        <end position="238"/>
    </location>
</feature>
<feature type="compositionally biased region" description="Polar residues" evidence="1">
    <location>
        <begin position="110"/>
        <end position="119"/>
    </location>
</feature>
<proteinExistence type="predicted"/>
<evidence type="ECO:0000256" key="2">
    <source>
        <dbReference type="SAM" id="SignalP"/>
    </source>
</evidence>
<dbReference type="EMBL" id="CALTRL010005889">
    <property type="protein sequence ID" value="CAH7687614.1"/>
    <property type="molecule type" value="Genomic_DNA"/>
</dbReference>
<reference evidence="3" key="1">
    <citation type="submission" date="2022-06" db="EMBL/GenBank/DDBJ databases">
        <authorList>
            <consortium name="SYNGENTA / RWTH Aachen University"/>
        </authorList>
    </citation>
    <scope>NUCLEOTIDE SEQUENCE</scope>
</reference>
<keyword evidence="4" id="KW-1185">Reference proteome</keyword>
<keyword evidence="2" id="KW-0732">Signal</keyword>
<gene>
    <name evidence="3" type="ORF">PPACK8108_LOCUS22425</name>
</gene>
<evidence type="ECO:0000256" key="1">
    <source>
        <dbReference type="SAM" id="MobiDB-lite"/>
    </source>
</evidence>
<organism evidence="3 4">
    <name type="scientific">Phakopsora pachyrhizi</name>
    <name type="common">Asian soybean rust disease fungus</name>
    <dbReference type="NCBI Taxonomy" id="170000"/>
    <lineage>
        <taxon>Eukaryota</taxon>
        <taxon>Fungi</taxon>
        <taxon>Dikarya</taxon>
        <taxon>Basidiomycota</taxon>
        <taxon>Pucciniomycotina</taxon>
        <taxon>Pucciniomycetes</taxon>
        <taxon>Pucciniales</taxon>
        <taxon>Phakopsoraceae</taxon>
        <taxon>Phakopsora</taxon>
    </lineage>
</organism>
<name>A0AAV0BKN7_PHAPC</name>
<accession>A0AAV0BKN7</accession>
<evidence type="ECO:0000313" key="3">
    <source>
        <dbReference type="EMBL" id="CAH7687614.1"/>
    </source>
</evidence>
<protein>
    <submittedName>
        <fullName evidence="3">Expressed protein</fullName>
    </submittedName>
</protein>
<dbReference type="Proteomes" id="UP001153365">
    <property type="component" value="Unassembled WGS sequence"/>
</dbReference>
<feature type="signal peptide" evidence="2">
    <location>
        <begin position="1"/>
        <end position="25"/>
    </location>
</feature>
<feature type="compositionally biased region" description="Low complexity" evidence="1">
    <location>
        <begin position="126"/>
        <end position="139"/>
    </location>
</feature>
<feature type="chain" id="PRO_5043930996" evidence="2">
    <location>
        <begin position="26"/>
        <end position="551"/>
    </location>
</feature>
<feature type="region of interest" description="Disordered" evidence="1">
    <location>
        <begin position="210"/>
        <end position="244"/>
    </location>
</feature>
<evidence type="ECO:0000313" key="4">
    <source>
        <dbReference type="Proteomes" id="UP001153365"/>
    </source>
</evidence>
<sequence length="551" mass="63617">MFFRRMLLIFWLSPTLIFWNRGVQGFLRVNSFGKIEEYNSLDSASWKSRDIYNQQQNVHDEGKKHNVHPAYQVSGDSSNQMADGNSNWGVGAISPLNELFIHPDSNYAQVEHSSFSSQNHQKETYPPVGSSKDPGSSSSTYQPMYDGELFGGNHVNLVQHFDESHYRDSSVVPQPNQNFGISFDHQMTIHPTSHSIQNEFPYNPHLSDMGDRAYQNQDGNAQDFNPKSSSHNSGSFHTGTAFDLRGNSMDNENLIFDNSMSPAETDDERNEVFEILNNDFKRLSKEKARAEIFHRSSKMEKTHMEKIHEKAEDYLKRLTPNEGSQVSLLNEGQTEKDETQKLYTLKKRMIFVYTLGIEWTGSEDIKNVISDYAVGLKNIGNVVIHDITKEYIKNISILGITFMKIISKKYSNYTISEEFGNDDNLILYTKLFWNFCFSSEGAKKKVFRDFFLSLGKHCSKEDIDKLFKTKFLGQLKIPRTVFLRIKTNITKQTDRVQMVVFSWHFVFFRAIFYYPQEIFKNGNLSGDHLKAVIEDGLLYAYGRDRILKTRM</sequence>
<dbReference type="AlphaFoldDB" id="A0AAV0BKN7"/>
<feature type="region of interest" description="Disordered" evidence="1">
    <location>
        <begin position="110"/>
        <end position="139"/>
    </location>
</feature>